<evidence type="ECO:0000256" key="1">
    <source>
        <dbReference type="SAM" id="MobiDB-lite"/>
    </source>
</evidence>
<protein>
    <submittedName>
        <fullName evidence="3">Zinc finger MYM-type 1-like protein</fullName>
    </submittedName>
</protein>
<name>A0A498M9K1_LABRO</name>
<dbReference type="STRING" id="84645.A0A498M9K1"/>
<gene>
    <name evidence="3" type="ORF">ROHU_027812</name>
</gene>
<dbReference type="InterPro" id="IPR025398">
    <property type="entry name" value="DUF4371"/>
</dbReference>
<evidence type="ECO:0000313" key="4">
    <source>
        <dbReference type="Proteomes" id="UP000290572"/>
    </source>
</evidence>
<dbReference type="EMBL" id="QBIY01012814">
    <property type="protein sequence ID" value="RXN16006.1"/>
    <property type="molecule type" value="Genomic_DNA"/>
</dbReference>
<dbReference type="AlphaFoldDB" id="A0A498M9K1"/>
<feature type="domain" description="DUF4371" evidence="2">
    <location>
        <begin position="76"/>
        <end position="278"/>
    </location>
</feature>
<evidence type="ECO:0000313" key="3">
    <source>
        <dbReference type="EMBL" id="RXN16006.1"/>
    </source>
</evidence>
<proteinExistence type="predicted"/>
<sequence>MPGAEPPLSPTAEDEPLSTDPANWPSPLTDRIRTELVRRGPRMANWKHASTRLTSHENSPEHLNCMKAWKELAVRLRSGETIDKQEEALLEAERVRWRAVLTRLTAIVQSLAVRNLALRGHTETLFTPSNGNFLKEIELMAKFDPIMKDHLNRVERGTASHNSYLGHHVQNELIDLLSSKIISDIVDDIKQAKFFSIILDCTPDISHIEQLSVVIRVVSLMEKPHIREHFMGFLKAEESTGQHLASMILTKLEELGIPFDDCRGHSYDNGANMKGKNKGVQARLLKRNPELYLCHVGRIH</sequence>
<evidence type="ECO:0000259" key="2">
    <source>
        <dbReference type="Pfam" id="PF14291"/>
    </source>
</evidence>
<keyword evidence="4" id="KW-1185">Reference proteome</keyword>
<dbReference type="PANTHER" id="PTHR45749">
    <property type="match status" value="1"/>
</dbReference>
<feature type="region of interest" description="Disordered" evidence="1">
    <location>
        <begin position="1"/>
        <end position="28"/>
    </location>
</feature>
<accession>A0A498M9K1</accession>
<reference evidence="3 4" key="1">
    <citation type="submission" date="2018-03" db="EMBL/GenBank/DDBJ databases">
        <title>Draft genome sequence of Rohu Carp (Labeo rohita).</title>
        <authorList>
            <person name="Das P."/>
            <person name="Kushwaha B."/>
            <person name="Joshi C.G."/>
            <person name="Kumar D."/>
            <person name="Nagpure N.S."/>
            <person name="Sahoo L."/>
            <person name="Das S.P."/>
            <person name="Bit A."/>
            <person name="Patnaik S."/>
            <person name="Meher P.K."/>
            <person name="Jayasankar P."/>
            <person name="Koringa P.G."/>
            <person name="Patel N.V."/>
            <person name="Hinsu A.T."/>
            <person name="Kumar R."/>
            <person name="Pandey M."/>
            <person name="Agarwal S."/>
            <person name="Srivastava S."/>
            <person name="Singh M."/>
            <person name="Iquebal M.A."/>
            <person name="Jaiswal S."/>
            <person name="Angadi U.B."/>
            <person name="Kumar N."/>
            <person name="Raza M."/>
            <person name="Shah T.M."/>
            <person name="Rai A."/>
            <person name="Jena J.K."/>
        </authorList>
    </citation>
    <scope>NUCLEOTIDE SEQUENCE [LARGE SCALE GENOMIC DNA]</scope>
    <source>
        <strain evidence="3">DASCIFA01</strain>
        <tissue evidence="3">Testis</tissue>
    </source>
</reference>
<dbReference type="PANTHER" id="PTHR45749:SF35">
    <property type="entry name" value="AC-LIKE TRANSPOSASE-RELATED"/>
    <property type="match status" value="1"/>
</dbReference>
<organism evidence="3 4">
    <name type="scientific">Labeo rohita</name>
    <name type="common">Indian major carp</name>
    <name type="synonym">Cyprinus rohita</name>
    <dbReference type="NCBI Taxonomy" id="84645"/>
    <lineage>
        <taxon>Eukaryota</taxon>
        <taxon>Metazoa</taxon>
        <taxon>Chordata</taxon>
        <taxon>Craniata</taxon>
        <taxon>Vertebrata</taxon>
        <taxon>Euteleostomi</taxon>
        <taxon>Actinopterygii</taxon>
        <taxon>Neopterygii</taxon>
        <taxon>Teleostei</taxon>
        <taxon>Ostariophysi</taxon>
        <taxon>Cypriniformes</taxon>
        <taxon>Cyprinidae</taxon>
        <taxon>Labeoninae</taxon>
        <taxon>Labeonini</taxon>
        <taxon>Labeo</taxon>
    </lineage>
</organism>
<dbReference type="Pfam" id="PF14291">
    <property type="entry name" value="DUF4371"/>
    <property type="match status" value="1"/>
</dbReference>
<dbReference type="Proteomes" id="UP000290572">
    <property type="component" value="Unassembled WGS sequence"/>
</dbReference>
<comment type="caution">
    <text evidence="3">The sequence shown here is derived from an EMBL/GenBank/DDBJ whole genome shotgun (WGS) entry which is preliminary data.</text>
</comment>